<dbReference type="EMBL" id="BMOU01000008">
    <property type="protein sequence ID" value="GGO03699.1"/>
    <property type="molecule type" value="Genomic_DNA"/>
</dbReference>
<evidence type="ECO:0000313" key="2">
    <source>
        <dbReference type="Proteomes" id="UP000605784"/>
    </source>
</evidence>
<dbReference type="AlphaFoldDB" id="A0A830GT19"/>
<name>A0A830GT19_9EURY</name>
<dbReference type="RefSeq" id="WP_189002081.1">
    <property type="nucleotide sequence ID" value="NZ_BMOU01000008.1"/>
</dbReference>
<reference evidence="1" key="1">
    <citation type="journal article" date="2014" name="Int. J. Syst. Evol. Microbiol.">
        <title>Complete genome sequence of Corynebacterium casei LMG S-19264T (=DSM 44701T), isolated from a smear-ripened cheese.</title>
        <authorList>
            <consortium name="US DOE Joint Genome Institute (JGI-PGF)"/>
            <person name="Walter F."/>
            <person name="Albersmeier A."/>
            <person name="Kalinowski J."/>
            <person name="Ruckert C."/>
        </authorList>
    </citation>
    <scope>NUCLEOTIDE SEQUENCE</scope>
    <source>
        <strain evidence="1">JCM 17820</strain>
    </source>
</reference>
<evidence type="ECO:0000313" key="1">
    <source>
        <dbReference type="EMBL" id="GGO03699.1"/>
    </source>
</evidence>
<reference evidence="1" key="2">
    <citation type="submission" date="2020-09" db="EMBL/GenBank/DDBJ databases">
        <authorList>
            <person name="Sun Q."/>
            <person name="Ohkuma M."/>
        </authorList>
    </citation>
    <scope>NUCLEOTIDE SEQUENCE</scope>
    <source>
        <strain evidence="1">JCM 17820</strain>
    </source>
</reference>
<sequence length="139" mass="15447">MSAATNPEDARDELAPNDVVGNMLCDELLEMPDDAVIRVLNYYGDWCESAPAWTDFRRTLDRCRGVVAHWPAGEDHDTAIYVRATMDVGLYERATVVDADLDPITVSGDYVQQMIESRGAPELVPLEAVADQFERGGRE</sequence>
<gene>
    <name evidence="1" type="ORF">GCM10009030_39630</name>
</gene>
<comment type="caution">
    <text evidence="1">The sequence shown here is derived from an EMBL/GenBank/DDBJ whole genome shotgun (WGS) entry which is preliminary data.</text>
</comment>
<organism evidence="1 2">
    <name type="scientific">Haloarcula pellucida</name>
    <dbReference type="NCBI Taxonomy" id="1427151"/>
    <lineage>
        <taxon>Archaea</taxon>
        <taxon>Methanobacteriati</taxon>
        <taxon>Methanobacteriota</taxon>
        <taxon>Stenosarchaea group</taxon>
        <taxon>Halobacteria</taxon>
        <taxon>Halobacteriales</taxon>
        <taxon>Haloarculaceae</taxon>
        <taxon>Haloarcula</taxon>
    </lineage>
</organism>
<accession>A0A830GT19</accession>
<proteinExistence type="predicted"/>
<protein>
    <submittedName>
        <fullName evidence="1">Uncharacterized protein</fullName>
    </submittedName>
</protein>
<keyword evidence="2" id="KW-1185">Reference proteome</keyword>
<dbReference type="Proteomes" id="UP000605784">
    <property type="component" value="Unassembled WGS sequence"/>
</dbReference>